<proteinExistence type="predicted"/>
<reference evidence="1" key="1">
    <citation type="submission" date="2013-11" db="EMBL/GenBank/DDBJ databases">
        <title>The Genome Sequence of Phytophthora parasitica CHvinca01.</title>
        <authorList>
            <consortium name="The Broad Institute Genomics Platform"/>
            <person name="Russ C."/>
            <person name="Tyler B."/>
            <person name="Panabieres F."/>
            <person name="Shan W."/>
            <person name="Tripathy S."/>
            <person name="Grunwald N."/>
            <person name="Machado M."/>
            <person name="Johnson C.S."/>
            <person name="Arredondo F."/>
            <person name="Hong C."/>
            <person name="Coffey M."/>
            <person name="Young S.K."/>
            <person name="Zeng Q."/>
            <person name="Gargeya S."/>
            <person name="Fitzgerald M."/>
            <person name="Abouelleil A."/>
            <person name="Alvarado L."/>
            <person name="Chapman S.B."/>
            <person name="Gainer-Dewar J."/>
            <person name="Goldberg J."/>
            <person name="Griggs A."/>
            <person name="Gujja S."/>
            <person name="Hansen M."/>
            <person name="Howarth C."/>
            <person name="Imamovic A."/>
            <person name="Ireland A."/>
            <person name="Larimer J."/>
            <person name="McCowan C."/>
            <person name="Murphy C."/>
            <person name="Pearson M."/>
            <person name="Poon T.W."/>
            <person name="Priest M."/>
            <person name="Roberts A."/>
            <person name="Saif S."/>
            <person name="Shea T."/>
            <person name="Sykes S."/>
            <person name="Wortman J."/>
            <person name="Nusbaum C."/>
            <person name="Birren B."/>
        </authorList>
    </citation>
    <scope>NUCLEOTIDE SEQUENCE [LARGE SCALE GENOMIC DNA]</scope>
    <source>
        <strain evidence="1">CHvinca01</strain>
    </source>
</reference>
<protein>
    <submittedName>
        <fullName evidence="1">Uncharacterized protein</fullName>
    </submittedName>
</protein>
<dbReference type="AlphaFoldDB" id="W2K5L5"/>
<accession>W2K5L5</accession>
<gene>
    <name evidence="1" type="ORF">L917_19740</name>
</gene>
<dbReference type="EMBL" id="KI682976">
    <property type="protein sequence ID" value="ETL79685.1"/>
    <property type="molecule type" value="Genomic_DNA"/>
</dbReference>
<organism evidence="1">
    <name type="scientific">Phytophthora nicotianae</name>
    <name type="common">Potato buckeye rot agent</name>
    <name type="synonym">Phytophthora parasitica</name>
    <dbReference type="NCBI Taxonomy" id="4792"/>
    <lineage>
        <taxon>Eukaryota</taxon>
        <taxon>Sar</taxon>
        <taxon>Stramenopiles</taxon>
        <taxon>Oomycota</taxon>
        <taxon>Peronosporomycetes</taxon>
        <taxon>Peronosporales</taxon>
        <taxon>Peronosporaceae</taxon>
        <taxon>Phytophthora</taxon>
    </lineage>
</organism>
<evidence type="ECO:0000313" key="1">
    <source>
        <dbReference type="EMBL" id="ETL79685.1"/>
    </source>
</evidence>
<dbReference type="Proteomes" id="UP000054423">
    <property type="component" value="Unassembled WGS sequence"/>
</dbReference>
<dbReference type="OrthoDB" id="125290at2759"/>
<dbReference type="VEuPathDB" id="FungiDB:PPTG_22477"/>
<sequence length="107" mass="12127">MFSSKADCSILFSSSPRRPGEAYSAYYRLRCSVVRQQTSRTGWSNLALHVKTQHLDYVEVMCAAAPAATGTLAPWIRQHSLNLFGWMSSVIKSNLPLHFYEDAETRR</sequence>
<name>W2K5L5_PHYNI</name>